<dbReference type="RefSeq" id="WP_134112908.1">
    <property type="nucleotide sequence ID" value="NZ_SOBG01000004.1"/>
</dbReference>
<accession>A0AA46DYI7</accession>
<evidence type="ECO:0000313" key="1">
    <source>
        <dbReference type="EMBL" id="TDT70472.1"/>
    </source>
</evidence>
<organism evidence="1 2">
    <name type="scientific">Hypnocyclicus thermotrophus</name>
    <dbReference type="NCBI Taxonomy" id="1627895"/>
    <lineage>
        <taxon>Bacteria</taxon>
        <taxon>Fusobacteriati</taxon>
        <taxon>Fusobacteriota</taxon>
        <taxon>Fusobacteriia</taxon>
        <taxon>Fusobacteriales</taxon>
        <taxon>Fusobacteriaceae</taxon>
        <taxon>Hypnocyclicus</taxon>
    </lineage>
</organism>
<reference evidence="1 2" key="1">
    <citation type="submission" date="2019-03" db="EMBL/GenBank/DDBJ databases">
        <title>Genomic Encyclopedia of Type Strains, Phase IV (KMG-IV): sequencing the most valuable type-strain genomes for metagenomic binning, comparative biology and taxonomic classification.</title>
        <authorList>
            <person name="Goeker M."/>
        </authorList>
    </citation>
    <scope>NUCLEOTIDE SEQUENCE [LARGE SCALE GENOMIC DNA]</scope>
    <source>
        <strain evidence="1 2">DSM 100055</strain>
    </source>
</reference>
<proteinExistence type="predicted"/>
<dbReference type="AlphaFoldDB" id="A0AA46DYI7"/>
<dbReference type="CDD" id="cd00093">
    <property type="entry name" value="HTH_XRE"/>
    <property type="match status" value="1"/>
</dbReference>
<dbReference type="SUPFAM" id="SSF48452">
    <property type="entry name" value="TPR-like"/>
    <property type="match status" value="1"/>
</dbReference>
<keyword evidence="2" id="KW-1185">Reference proteome</keyword>
<dbReference type="InterPro" id="IPR011990">
    <property type="entry name" value="TPR-like_helical_dom_sf"/>
</dbReference>
<dbReference type="Gene3D" id="1.25.40.10">
    <property type="entry name" value="Tetratricopeptide repeat domain"/>
    <property type="match status" value="1"/>
</dbReference>
<name>A0AA46DYI7_9FUSO</name>
<protein>
    <recommendedName>
        <fullName evidence="3">Helix-turn-helix protein</fullName>
    </recommendedName>
</protein>
<dbReference type="InterPro" id="IPR001387">
    <property type="entry name" value="Cro/C1-type_HTH"/>
</dbReference>
<sequence>MKIMTTIEKVIYLRKKYKISQEELVRGKVARSYLAMVETGTKPLGKNLLNIIVENFNLIFEERGIDKRITKEELLKTKEEQITEFCNKYLELLNNDLTEKEFENYRKDIEEVFFNEYSPRNKTRMFKKIAEIFYNNFEYNLAKNYYLRTINDTIQTKDYDSLSEILSNLTRIYNIIEEYSEFLDLQVLLTNHINYLNFDEKLKVLFNFILLYMKTENYEKALEFILTLKKDIYAPEDEFELEILRAECLINLNKKKEANSIYRGLLIKFSNTNQKLICNSKLALLAIDSGDNIKLKYYLRKAKILLKTIEEENTLTDPHVLDSIMNFAEIYRVVNSAKDAISHYEFVLKLCNESLSNESIAIKAKVIKSLLSLYGGQDFKKVKELEKIYFDSLIHYANHAVLNADFIDFYYRNNHFYEVERFLKIFK</sequence>
<dbReference type="EMBL" id="SOBG01000004">
    <property type="protein sequence ID" value="TDT70472.1"/>
    <property type="molecule type" value="Genomic_DNA"/>
</dbReference>
<evidence type="ECO:0000313" key="2">
    <source>
        <dbReference type="Proteomes" id="UP000294678"/>
    </source>
</evidence>
<evidence type="ECO:0008006" key="3">
    <source>
        <dbReference type="Google" id="ProtNLM"/>
    </source>
</evidence>
<gene>
    <name evidence="1" type="ORF">EV215_1017</name>
</gene>
<dbReference type="Proteomes" id="UP000294678">
    <property type="component" value="Unassembled WGS sequence"/>
</dbReference>
<comment type="caution">
    <text evidence="1">The sequence shown here is derived from an EMBL/GenBank/DDBJ whole genome shotgun (WGS) entry which is preliminary data.</text>
</comment>